<evidence type="ECO:0000313" key="2">
    <source>
        <dbReference type="Proteomes" id="UP001328733"/>
    </source>
</evidence>
<dbReference type="RefSeq" id="WP_332867059.1">
    <property type="nucleotide sequence ID" value="NZ_JBAFSM010000053.1"/>
</dbReference>
<keyword evidence="2" id="KW-1185">Reference proteome</keyword>
<dbReference type="SUPFAM" id="SSF48452">
    <property type="entry name" value="TPR-like"/>
    <property type="match status" value="1"/>
</dbReference>
<evidence type="ECO:0000313" key="1">
    <source>
        <dbReference type="EMBL" id="MEG3439576.1"/>
    </source>
</evidence>
<protein>
    <submittedName>
        <fullName evidence="1">Tetratricopeptide repeat protein</fullName>
    </submittedName>
</protein>
<comment type="caution">
    <text evidence="1">The sequence shown here is derived from an EMBL/GenBank/DDBJ whole genome shotgun (WGS) entry which is preliminary data.</text>
</comment>
<proteinExistence type="predicted"/>
<feature type="non-terminal residue" evidence="1">
    <location>
        <position position="276"/>
    </location>
</feature>
<dbReference type="Gene3D" id="1.25.40.10">
    <property type="entry name" value="Tetratricopeptide repeat domain"/>
    <property type="match status" value="1"/>
</dbReference>
<dbReference type="InterPro" id="IPR011990">
    <property type="entry name" value="TPR-like_helical_dom_sf"/>
</dbReference>
<organism evidence="1 2">
    <name type="scientific">Pannus brasiliensis CCIBt3594</name>
    <dbReference type="NCBI Taxonomy" id="1427578"/>
    <lineage>
        <taxon>Bacteria</taxon>
        <taxon>Bacillati</taxon>
        <taxon>Cyanobacteriota</taxon>
        <taxon>Cyanophyceae</taxon>
        <taxon>Oscillatoriophycideae</taxon>
        <taxon>Chroococcales</taxon>
        <taxon>Microcystaceae</taxon>
        <taxon>Pannus</taxon>
    </lineage>
</organism>
<sequence length="276" mass="32188">MNEQRLQAYQTLLQYLFSCTDEIEIDRTLGENSELVDEGFIEFLNRYAEFLARQGDEYIAEWCENLAAELGRALERTGREPDRRDYLTFLQTVLQAEYESNGDPKAVYPILQRNLDKLDLTFARLLPEWARNVFARSSQEETEDIAGVIENLCMDICQFPLGNRSHNLEIAIAGYEVVLEVRTREDFPVDWAGTLNNLAIAYKNRIRGERAENLERAIEFYGQALEVRTREDFPVDHAMTLNNLANAYWDRIRGERAENLERAIESYQRALEVRTR</sequence>
<dbReference type="EMBL" id="JBAFSM010000053">
    <property type="protein sequence ID" value="MEG3439576.1"/>
    <property type="molecule type" value="Genomic_DNA"/>
</dbReference>
<dbReference type="AlphaFoldDB" id="A0AAW9QZ26"/>
<gene>
    <name evidence="1" type="ORF">V0288_20780</name>
</gene>
<accession>A0AAW9QZ26</accession>
<dbReference type="Pfam" id="PF13374">
    <property type="entry name" value="TPR_10"/>
    <property type="match status" value="2"/>
</dbReference>
<reference evidence="1 2" key="1">
    <citation type="submission" date="2024-01" db="EMBL/GenBank/DDBJ databases">
        <title>Genomic insights into the taxonomy and metabolism of the cyanobacterium Pannus brasiliensis CCIBt3594.</title>
        <authorList>
            <person name="Machado M."/>
            <person name="Botero N.B."/>
            <person name="Andreote A.P.D."/>
            <person name="Feitosa A.M.T."/>
            <person name="Popin R."/>
            <person name="Sivonen K."/>
            <person name="Fiore M.F."/>
        </authorList>
    </citation>
    <scope>NUCLEOTIDE SEQUENCE [LARGE SCALE GENOMIC DNA]</scope>
    <source>
        <strain evidence="1 2">CCIBt3594</strain>
    </source>
</reference>
<name>A0AAW9QZ26_9CHRO</name>
<dbReference type="Proteomes" id="UP001328733">
    <property type="component" value="Unassembled WGS sequence"/>
</dbReference>